<dbReference type="Pfam" id="PF07386">
    <property type="entry name" value="DUF1499"/>
    <property type="match status" value="1"/>
</dbReference>
<sequence>MFRKILKPLIAIFGIALVGLAILRFTPLWENVLPAGDTTKTDFATVTPADSPNWFLVCPPDYCLKSKPSLVAPDFPFSPKKLHAALQSLIKEQSDIKILSETSTTFELVVRTKWVGWPDHVSIQILPASVSGSTLAIYSRSNYGRSDFDVNRDRIEGWLLRLTEMN</sequence>
<evidence type="ECO:0000313" key="1">
    <source>
        <dbReference type="EMBL" id="USG60929.1"/>
    </source>
</evidence>
<dbReference type="InterPro" id="IPR010865">
    <property type="entry name" value="DUF1499"/>
</dbReference>
<proteinExistence type="predicted"/>
<gene>
    <name evidence="1" type="ORF">NBZ79_17360</name>
</gene>
<accession>A0ABY4W242</accession>
<dbReference type="Proteomes" id="UP001056291">
    <property type="component" value="Chromosome"/>
</dbReference>
<name>A0ABY4W242_9PROT</name>
<dbReference type="EMBL" id="CP098747">
    <property type="protein sequence ID" value="USG60929.1"/>
    <property type="molecule type" value="Genomic_DNA"/>
</dbReference>
<reference evidence="1" key="1">
    <citation type="submission" date="2022-06" db="EMBL/GenBank/DDBJ databases">
        <title>Sneathiella actinostolidae sp. nov., isolated from a sea anemonein the Western Pacific Ocean.</title>
        <authorList>
            <person name="Wei M.J."/>
        </authorList>
    </citation>
    <scope>NUCLEOTIDE SEQUENCE</scope>
    <source>
        <strain evidence="1">PHK-P5</strain>
    </source>
</reference>
<evidence type="ECO:0000313" key="2">
    <source>
        <dbReference type="Proteomes" id="UP001056291"/>
    </source>
</evidence>
<dbReference type="RefSeq" id="WP_251933865.1">
    <property type="nucleotide sequence ID" value="NZ_CP098747.1"/>
</dbReference>
<organism evidence="1 2">
    <name type="scientific">Sneathiella marina</name>
    <dbReference type="NCBI Taxonomy" id="2950108"/>
    <lineage>
        <taxon>Bacteria</taxon>
        <taxon>Pseudomonadati</taxon>
        <taxon>Pseudomonadota</taxon>
        <taxon>Alphaproteobacteria</taxon>
        <taxon>Sneathiellales</taxon>
        <taxon>Sneathiellaceae</taxon>
        <taxon>Sneathiella</taxon>
    </lineage>
</organism>
<keyword evidence="2" id="KW-1185">Reference proteome</keyword>
<protein>
    <submittedName>
        <fullName evidence="1">DUF1499 domain-containing protein</fullName>
    </submittedName>
</protein>